<proteinExistence type="predicted"/>
<name>A0A3G1QTK2_9ZZZZ</name>
<sequence length="235" mass="25801">MRLLRSRYALVLVLLTGVYVIPASGKKTPAAPKDSPPATGPTTAPAPEEGTINGTETIVFLRHGEKPDLGRGQLTPQGLNRALALSTVLPEKFGKPDYIFAPDPSDRINDAVPRYYVRPLATIEPTAIALGMQIQTPFGFHQTKELLEELTRTTYAKSVVFVVWEHSYEADAVTTLVKQYDGNSADIPKWPGDDYDSLYVVKLIRTVGHPIKAVFTHEQEGLNHESKNMPAPAKP</sequence>
<accession>A0A3G1QTK2</accession>
<feature type="compositionally biased region" description="Low complexity" evidence="1">
    <location>
        <begin position="40"/>
        <end position="51"/>
    </location>
</feature>
<dbReference type="AlphaFoldDB" id="A0A3G1QTK2"/>
<evidence type="ECO:0000256" key="1">
    <source>
        <dbReference type="SAM" id="MobiDB-lite"/>
    </source>
</evidence>
<feature type="region of interest" description="Disordered" evidence="1">
    <location>
        <begin position="25"/>
        <end position="53"/>
    </location>
</feature>
<reference evidence="2" key="1">
    <citation type="submission" date="2017-04" db="EMBL/GenBank/DDBJ databases">
        <title>Identification of novel phosphatase/phytase genes by screening of metagenomic libraries derived from soil samples.</title>
        <authorList>
            <person name="Castillo Villamizar G.A."/>
            <person name="Nacke H."/>
            <person name="Bohning M."/>
            <person name="Gullans E."/>
            <person name="Keiser K."/>
            <person name="Daniel R."/>
        </authorList>
    </citation>
    <scope>NUCLEOTIDE SEQUENCE</scope>
</reference>
<organism evidence="2">
    <name type="scientific">uncultured organism</name>
    <dbReference type="NCBI Taxonomy" id="155900"/>
    <lineage>
        <taxon>unclassified sequences</taxon>
        <taxon>environmental samples</taxon>
    </lineage>
</organism>
<dbReference type="EMBL" id="KY931675">
    <property type="protein sequence ID" value="AWN00224.1"/>
    <property type="molecule type" value="Genomic_DNA"/>
</dbReference>
<evidence type="ECO:0000313" key="2">
    <source>
        <dbReference type="EMBL" id="AWN00224.1"/>
    </source>
</evidence>
<evidence type="ECO:0008006" key="3">
    <source>
        <dbReference type="Google" id="ProtNLM"/>
    </source>
</evidence>
<protein>
    <recommendedName>
        <fullName evidence="3">Histidine phosphatase family protein</fullName>
    </recommendedName>
</protein>